<dbReference type="InterPro" id="IPR036366">
    <property type="entry name" value="PGBDSf"/>
</dbReference>
<evidence type="ECO:0000313" key="9">
    <source>
        <dbReference type="EMBL" id="MEN7546716.1"/>
    </source>
</evidence>
<reference evidence="9 10" key="1">
    <citation type="submission" date="2024-04" db="EMBL/GenBank/DDBJ databases">
        <title>Novel genus in family Flammeovirgaceae.</title>
        <authorList>
            <person name="Nguyen T.H."/>
            <person name="Vuong T.Q."/>
            <person name="Le H."/>
            <person name="Kim S.-G."/>
        </authorList>
    </citation>
    <scope>NUCLEOTIDE SEQUENCE [LARGE SCALE GENOMIC DNA]</scope>
    <source>
        <strain evidence="9 10">JCM 23209</strain>
    </source>
</reference>
<dbReference type="Pfam" id="PF20142">
    <property type="entry name" value="Scaffold"/>
    <property type="match status" value="1"/>
</dbReference>
<evidence type="ECO:0000256" key="2">
    <source>
        <dbReference type="ARBA" id="ARBA00005992"/>
    </source>
</evidence>
<dbReference type="Pfam" id="PF01471">
    <property type="entry name" value="PG_binding_1"/>
    <property type="match status" value="1"/>
</dbReference>
<evidence type="ECO:0000256" key="7">
    <source>
        <dbReference type="PROSITE-ProRule" id="PRU01373"/>
    </source>
</evidence>
<organism evidence="9 10">
    <name type="scientific">Rapidithrix thailandica</name>
    <dbReference type="NCBI Taxonomy" id="413964"/>
    <lineage>
        <taxon>Bacteria</taxon>
        <taxon>Pseudomonadati</taxon>
        <taxon>Bacteroidota</taxon>
        <taxon>Cytophagia</taxon>
        <taxon>Cytophagales</taxon>
        <taxon>Flammeovirgaceae</taxon>
        <taxon>Rapidithrix</taxon>
    </lineage>
</organism>
<dbReference type="PANTHER" id="PTHR41533:SF2">
    <property type="entry name" value="BLR7131 PROTEIN"/>
    <property type="match status" value="1"/>
</dbReference>
<protein>
    <submittedName>
        <fullName evidence="9">L,D-transpeptidase family protein</fullName>
    </submittedName>
</protein>
<feature type="active site" description="Proton donor/acceptor" evidence="7">
    <location>
        <position position="430"/>
    </location>
</feature>
<dbReference type="GO" id="GO:0009252">
    <property type="term" value="P:peptidoglycan biosynthetic process"/>
    <property type="evidence" value="ECO:0007669"/>
    <property type="project" value="UniProtKB-KW"/>
</dbReference>
<dbReference type="AlphaFoldDB" id="A0AAW9S705"/>
<feature type="domain" description="L,D-TPase catalytic" evidence="8">
    <location>
        <begin position="296"/>
        <end position="477"/>
    </location>
</feature>
<dbReference type="SUPFAM" id="SSF47090">
    <property type="entry name" value="PGBD-like"/>
    <property type="match status" value="1"/>
</dbReference>
<sequence length="529" mass="61263">MSQTFPNEIPHKVSTYIKLSVATPEINTQNKPFSVEEILYAVYQTQGFQSIWLTRQGELNGRAKELLQYLQQCPYPQKILTESFYGKLGQLQTSGENNVPASVYGEVELALSKAFIQQAQYNLKGYVTPESMENSEWYISARYAEIDQLFINHLKATAHFQETLDSLLPQHQVYRQLLTYKRNYEEIALHGGWPSVPDSILNIEVGDTSSIVQSLKQRLSVTNDLHDQHLPGDIYDSIVEIAVKKFQNRHGLKTDGVVGKNTLYNLNIPVEDRLRQIEINLDRFKWLPNQQQVNSQYIWVNIPEYNLRYYRNDQVVRQHKVVVGAKKHRTPMLTRNISNLVFNPYWNVPYSIAKNEISPQARKDAEYLSKKNYELVGGWGTNDELDLTSDIDWNNGIDYTKVRIRQKPGPGNALGMVKFNMPNPWNIYLHDTPSKSKFYYAHRAFSHGCIRVENPIALATDILENQDVLAKEEINKLIKSHETKSIRLNQQIPVYLVYMTAWVDEQGNLMLYEDIYGKDHMYHEALNKV</sequence>
<dbReference type="PROSITE" id="PS52029">
    <property type="entry name" value="LD_TPASE"/>
    <property type="match status" value="1"/>
</dbReference>
<dbReference type="InterPro" id="IPR045380">
    <property type="entry name" value="LD_TPept_scaffold_dom"/>
</dbReference>
<dbReference type="InterPro" id="IPR038063">
    <property type="entry name" value="Transpep_catalytic_dom"/>
</dbReference>
<dbReference type="Gene3D" id="2.40.440.10">
    <property type="entry name" value="L,D-transpeptidase catalytic domain-like"/>
    <property type="match status" value="1"/>
</dbReference>
<proteinExistence type="inferred from homology"/>
<dbReference type="GO" id="GO:0016740">
    <property type="term" value="F:transferase activity"/>
    <property type="evidence" value="ECO:0007669"/>
    <property type="project" value="UniProtKB-KW"/>
</dbReference>
<evidence type="ECO:0000313" key="10">
    <source>
        <dbReference type="Proteomes" id="UP001403385"/>
    </source>
</evidence>
<dbReference type="RefSeq" id="WP_346819498.1">
    <property type="nucleotide sequence ID" value="NZ_JBDKWZ010000001.1"/>
</dbReference>
<keyword evidence="6 7" id="KW-0961">Cell wall biogenesis/degradation</keyword>
<dbReference type="EMBL" id="JBDKWZ010000001">
    <property type="protein sequence ID" value="MEN7546716.1"/>
    <property type="molecule type" value="Genomic_DNA"/>
</dbReference>
<dbReference type="PANTHER" id="PTHR41533">
    <property type="entry name" value="L,D-TRANSPEPTIDASE HI_1667-RELATED"/>
    <property type="match status" value="1"/>
</dbReference>
<dbReference type="InterPro" id="IPR002477">
    <property type="entry name" value="Peptidoglycan-bd-like"/>
</dbReference>
<accession>A0AAW9S705</accession>
<dbReference type="InterPro" id="IPR005490">
    <property type="entry name" value="LD_TPept_cat_dom"/>
</dbReference>
<comment type="similarity">
    <text evidence="2">Belongs to the YkuD family.</text>
</comment>
<dbReference type="Proteomes" id="UP001403385">
    <property type="component" value="Unassembled WGS sequence"/>
</dbReference>
<keyword evidence="3" id="KW-0808">Transferase</keyword>
<keyword evidence="4 7" id="KW-0133">Cell shape</keyword>
<evidence type="ECO:0000256" key="6">
    <source>
        <dbReference type="ARBA" id="ARBA00023316"/>
    </source>
</evidence>
<comment type="caution">
    <text evidence="9">The sequence shown here is derived from an EMBL/GenBank/DDBJ whole genome shotgun (WGS) entry which is preliminary data.</text>
</comment>
<name>A0AAW9S705_9BACT</name>
<feature type="active site" description="Nucleophile" evidence="7">
    <location>
        <position position="449"/>
    </location>
</feature>
<dbReference type="InterPro" id="IPR052905">
    <property type="entry name" value="LD-transpeptidase_YkuD-like"/>
</dbReference>
<dbReference type="GO" id="GO:0071555">
    <property type="term" value="P:cell wall organization"/>
    <property type="evidence" value="ECO:0007669"/>
    <property type="project" value="UniProtKB-UniRule"/>
</dbReference>
<dbReference type="GO" id="GO:0004180">
    <property type="term" value="F:carboxypeptidase activity"/>
    <property type="evidence" value="ECO:0007669"/>
    <property type="project" value="UniProtKB-ARBA"/>
</dbReference>
<dbReference type="Gene3D" id="1.10.101.10">
    <property type="entry name" value="PGBD-like superfamily/PGBD"/>
    <property type="match status" value="1"/>
</dbReference>
<gene>
    <name evidence="9" type="ORF">AAG747_02275</name>
</gene>
<evidence type="ECO:0000256" key="5">
    <source>
        <dbReference type="ARBA" id="ARBA00022984"/>
    </source>
</evidence>
<dbReference type="InterPro" id="IPR036365">
    <property type="entry name" value="PGBD-like_sf"/>
</dbReference>
<keyword evidence="5 7" id="KW-0573">Peptidoglycan synthesis</keyword>
<evidence type="ECO:0000256" key="1">
    <source>
        <dbReference type="ARBA" id="ARBA00004752"/>
    </source>
</evidence>
<keyword evidence="10" id="KW-1185">Reference proteome</keyword>
<evidence type="ECO:0000256" key="4">
    <source>
        <dbReference type="ARBA" id="ARBA00022960"/>
    </source>
</evidence>
<evidence type="ECO:0000259" key="8">
    <source>
        <dbReference type="PROSITE" id="PS52029"/>
    </source>
</evidence>
<evidence type="ECO:0000256" key="3">
    <source>
        <dbReference type="ARBA" id="ARBA00022679"/>
    </source>
</evidence>
<comment type="pathway">
    <text evidence="1 7">Cell wall biogenesis; peptidoglycan biosynthesis.</text>
</comment>
<dbReference type="CDD" id="cd16913">
    <property type="entry name" value="YkuD_like"/>
    <property type="match status" value="1"/>
</dbReference>
<dbReference type="Pfam" id="PF03734">
    <property type="entry name" value="YkuD"/>
    <property type="match status" value="1"/>
</dbReference>
<dbReference type="SUPFAM" id="SSF141523">
    <property type="entry name" value="L,D-transpeptidase catalytic domain-like"/>
    <property type="match status" value="1"/>
</dbReference>
<dbReference type="GO" id="GO:0008360">
    <property type="term" value="P:regulation of cell shape"/>
    <property type="evidence" value="ECO:0007669"/>
    <property type="project" value="UniProtKB-UniRule"/>
</dbReference>